<gene>
    <name evidence="3" type="ORF">EJ03DRAFT_3581</name>
</gene>
<accession>A0A6G1LMY2</accession>
<keyword evidence="2" id="KW-0472">Membrane</keyword>
<name>A0A6G1LMY2_9PEZI</name>
<evidence type="ECO:0000313" key="4">
    <source>
        <dbReference type="Proteomes" id="UP000799436"/>
    </source>
</evidence>
<feature type="compositionally biased region" description="Basic and acidic residues" evidence="1">
    <location>
        <begin position="335"/>
        <end position="345"/>
    </location>
</feature>
<evidence type="ECO:0000256" key="2">
    <source>
        <dbReference type="SAM" id="Phobius"/>
    </source>
</evidence>
<proteinExistence type="predicted"/>
<feature type="region of interest" description="Disordered" evidence="1">
    <location>
        <begin position="105"/>
        <end position="146"/>
    </location>
</feature>
<dbReference type="OrthoDB" id="5415055at2759"/>
<sequence length="599" mass="64754">MATIQERLLKVSPHPSHWNGSAIVITPLQTQAPYSYSLPLSHSSPSRTVELCPPHWRLPSKRSFRQKLKGLVLKKSPVQPYERPRMKRMKDSDDYITARAANPWTGQISPSIRSPRSAKCLPTTPDSPGDALNLSNQRPPSPTPELRMRPAIQKATSTEGRKISAGSLQRCRQGWASATVPTSVAPKQTDTTAGADATSGGDRLVLHMPSAREPQPYIYPGRTPAEIESLQRLTRTGIQSNERLHRGERWHDSASRPSGGPHEQQSGCGVRKTSEGHPLKPHGQCRTAAQQQQHAFGPGLQERQDGRPRPGRNLSGCPLDCKTGDTHGAHAAPKMGRETPDSDPPRPADLCAATVARVALFEPPRAPVGAKHPDGAESSNSGLAIDGAVLQTVQAPASSYVRDVLDAHETSPLQSAVRPHLIQRKPVGAVDLAPRGLEGNGELQRDCFDADAGHDGHQRGQRHGISDLSKLPRVRLVHPAFASLPERQRVGSRQCSLGCERAPATGECMTQRSASASSIAGPHPPGHLFADGPDEEPLVLPVDTQVIKALFLLGGQLLAFLTALTVVWKVGMALLMVIEAVLWPFVVPFQIMRWLAGVE</sequence>
<keyword evidence="2" id="KW-0812">Transmembrane</keyword>
<dbReference type="AlphaFoldDB" id="A0A6G1LMY2"/>
<reference evidence="3" key="1">
    <citation type="journal article" date="2020" name="Stud. Mycol.">
        <title>101 Dothideomycetes genomes: a test case for predicting lifestyles and emergence of pathogens.</title>
        <authorList>
            <person name="Haridas S."/>
            <person name="Albert R."/>
            <person name="Binder M."/>
            <person name="Bloem J."/>
            <person name="Labutti K."/>
            <person name="Salamov A."/>
            <person name="Andreopoulos B."/>
            <person name="Baker S."/>
            <person name="Barry K."/>
            <person name="Bills G."/>
            <person name="Bluhm B."/>
            <person name="Cannon C."/>
            <person name="Castanera R."/>
            <person name="Culley D."/>
            <person name="Daum C."/>
            <person name="Ezra D."/>
            <person name="Gonzalez J."/>
            <person name="Henrissat B."/>
            <person name="Kuo A."/>
            <person name="Liang C."/>
            <person name="Lipzen A."/>
            <person name="Lutzoni F."/>
            <person name="Magnuson J."/>
            <person name="Mondo S."/>
            <person name="Nolan M."/>
            <person name="Ohm R."/>
            <person name="Pangilinan J."/>
            <person name="Park H.-J."/>
            <person name="Ramirez L."/>
            <person name="Alfaro M."/>
            <person name="Sun H."/>
            <person name="Tritt A."/>
            <person name="Yoshinaga Y."/>
            <person name="Zwiers L.-H."/>
            <person name="Turgeon B."/>
            <person name="Goodwin S."/>
            <person name="Spatafora J."/>
            <person name="Crous P."/>
            <person name="Grigoriev I."/>
        </authorList>
    </citation>
    <scope>NUCLEOTIDE SEQUENCE</scope>
    <source>
        <strain evidence="3">CBS 116005</strain>
    </source>
</reference>
<organism evidence="3 4">
    <name type="scientific">Teratosphaeria nubilosa</name>
    <dbReference type="NCBI Taxonomy" id="161662"/>
    <lineage>
        <taxon>Eukaryota</taxon>
        <taxon>Fungi</taxon>
        <taxon>Dikarya</taxon>
        <taxon>Ascomycota</taxon>
        <taxon>Pezizomycotina</taxon>
        <taxon>Dothideomycetes</taxon>
        <taxon>Dothideomycetidae</taxon>
        <taxon>Mycosphaerellales</taxon>
        <taxon>Teratosphaeriaceae</taxon>
        <taxon>Teratosphaeria</taxon>
    </lineage>
</organism>
<feature type="region of interest" description="Disordered" evidence="1">
    <location>
        <begin position="177"/>
        <end position="201"/>
    </location>
</feature>
<feature type="transmembrane region" description="Helical" evidence="2">
    <location>
        <begin position="574"/>
        <end position="596"/>
    </location>
</feature>
<feature type="compositionally biased region" description="Polar residues" evidence="1">
    <location>
        <begin position="179"/>
        <end position="188"/>
    </location>
</feature>
<feature type="compositionally biased region" description="Basic and acidic residues" evidence="1">
    <location>
        <begin position="242"/>
        <end position="254"/>
    </location>
</feature>
<feature type="compositionally biased region" description="Polar residues" evidence="1">
    <location>
        <begin position="105"/>
        <end position="114"/>
    </location>
</feature>
<feature type="compositionally biased region" description="Low complexity" evidence="1">
    <location>
        <begin position="189"/>
        <end position="201"/>
    </location>
</feature>
<evidence type="ECO:0000256" key="1">
    <source>
        <dbReference type="SAM" id="MobiDB-lite"/>
    </source>
</evidence>
<feature type="transmembrane region" description="Helical" evidence="2">
    <location>
        <begin position="546"/>
        <end position="567"/>
    </location>
</feature>
<keyword evidence="2" id="KW-1133">Transmembrane helix</keyword>
<dbReference type="Proteomes" id="UP000799436">
    <property type="component" value="Unassembled WGS sequence"/>
</dbReference>
<keyword evidence="4" id="KW-1185">Reference proteome</keyword>
<dbReference type="EMBL" id="ML995808">
    <property type="protein sequence ID" value="KAF2774267.1"/>
    <property type="molecule type" value="Genomic_DNA"/>
</dbReference>
<feature type="region of interest" description="Disordered" evidence="1">
    <location>
        <begin position="238"/>
        <end position="345"/>
    </location>
</feature>
<evidence type="ECO:0000313" key="3">
    <source>
        <dbReference type="EMBL" id="KAF2774267.1"/>
    </source>
</evidence>
<protein>
    <submittedName>
        <fullName evidence="3">Uncharacterized protein</fullName>
    </submittedName>
</protein>